<dbReference type="InterPro" id="IPR041658">
    <property type="entry name" value="AAA_lid_11"/>
</dbReference>
<organism evidence="7 8">
    <name type="scientific">Leptobrachium leishanense</name>
    <name type="common">Leishan spiny toad</name>
    <dbReference type="NCBI Taxonomy" id="445787"/>
    <lineage>
        <taxon>Eukaryota</taxon>
        <taxon>Metazoa</taxon>
        <taxon>Chordata</taxon>
        <taxon>Craniata</taxon>
        <taxon>Vertebrata</taxon>
        <taxon>Euteleostomi</taxon>
        <taxon>Amphibia</taxon>
        <taxon>Batrachia</taxon>
        <taxon>Anura</taxon>
        <taxon>Pelobatoidea</taxon>
        <taxon>Megophryidae</taxon>
        <taxon>Leptobrachium</taxon>
    </lineage>
</organism>
<keyword evidence="1" id="KW-0175">Coiled coil</keyword>
<feature type="domain" description="Dynein heavy chain ATP-binding dynein motor region" evidence="4">
    <location>
        <begin position="657"/>
        <end position="878"/>
    </location>
</feature>
<dbReference type="InterPro" id="IPR026983">
    <property type="entry name" value="DHC"/>
</dbReference>
<evidence type="ECO:0000256" key="1">
    <source>
        <dbReference type="SAM" id="Coils"/>
    </source>
</evidence>
<keyword evidence="8" id="KW-1185">Reference proteome</keyword>
<feature type="region of interest" description="Disordered" evidence="2">
    <location>
        <begin position="313"/>
        <end position="348"/>
    </location>
</feature>
<sequence>MKQHQIMETHGEEMGVQVVLAISLIHSHMLKENNQVPWVESSVQNPCGDTANMASWAEDRKEDTRLAQLPYCRDIIQERIELLAAKEMNTRSNAAFIGPSRLQVFLDNFKHIFQEKMDKQKNTTQLIQCAIETLSKTRSDAKETQVHITELESEYKDAQITAADILNKLITKASILERLKAEMGVGDRILEIFLSQNNSEAQNLEEDGDLLKDDDDEYEDAFNRMKEANKKSYLHKIMHKIDKATSELEDVRNSLENAKNQVMHWCSKVDKSCIERLVRCQNPPYLVAQILEMALVMVDCLSKAENSLLKSPIHTNENSESKGNYKFQTVPAGKSSSSKRAGLRDSTDRVDRARWKNLQFRVGESSKIVEMINQIARLEDGLPDQTLREIETYLGRAKEGSHGVTGEGSLLTNAAPYATPQSITPAKKYTQADSNKTKDIKKGEITIANARYSSEDAASLVAFIVAMVEYTRLCGPLKECLKRLSDLEKEKEELFLKETQSSKTTDNSEEDLPTLDHQILSTLTANDLPILQAEVTQLHQQYDAAVDLKHQLQEELLSQKERLQAALDMLESLESQEQKWKDILNQSSFDDLLTNCMLAAAYITYCSPLSMDERRCVSRQLLGICESCGLPVPQKMLLHQLSITQFLNTPVEIKTLEMKGLPVNSLSLDNSCIFIKANRNRAWTLVCDPTCQAIDWIKGHLPETCVEVMYHELNSEMDTCLIEGCPLLLTYCDVQVLMNDLRFTKVLQSKYEFQQHTVPFKMMIADHEVECHPDFNLYLHTTSTADKIPPEVASFCNVLYFYQDKEGLVQQLLNRFVKQEKPRLHEEYLLLKNECLNNMVQLSELEGKILATLQHNGSVLHNIAVTKRLGDLKLQHEKVTEMYEKIISSEQNLLHAYEGFREIAVRGAIMYDTARRLQQLNPMYGTSFSQLTGLYDLSIEHSERYSIKGIVNCVTGNLFSYISRTLLEKDIMVYSLLVAFEVEHSLGQVMPGEREFVLSPDLCATVLQRLGSKAVESRQQAKNPFDWMTDEQFRNVQILATYYDWFGDLFDRMYKDSKDLSWKTFCESDQPENPSKGKWPEGLDELAPLQRLMVLRAVRKDKLLTSFTNYINGTLGRMYATDVILDLQVTMAWISPCQPGLLIYDTDSIMPRVTVQEFARKQNQKIIIYPISVEGETAEEIIRNGMNEGHWVLLENVQNSIKLMMSVEGILRSNKNPEKNFRLWLSVRSSPDLPIRLLHSTVKTVLNLPMNIKGGMIQAWRFVSPETLAANRRPGWPALVHNLCFLHCATRMRSLYGTSAGWNCPNTMCFGCTGLMEGLQMLKNEYKDEELEMRGRNAVWTSIRSRLSELIYGYNMSDACDITVFTSMVDYWVNSSTTKKDSELTKLKYKIPPAFFANELSCDSLAQALESIPQHSLDTPEAFHMHPSLMVDFGQAQYIVSRLKELFEKGDQQRHEYQPTLQNFETPQKGVKSTSSPTSVTPSQIVPENSPCTADAHLGRMKLADVQKTCLSLLSKVPKGWSRDFINDRLKILEGETPFNLFFTKELEHFLFLTSEIRRDLQNIKDFMESSDLLGDQLSETAVLIIHDLHYKRVPTHWCKLAWRFPCPSDWSISSWVSDLQQRASHFEKILQLGREKMPTYWLGAFRNPKALLSVLKQEAIRKYSARTGNTEPMQFKTEITQRDKEHMRDPPHEGMFVYGVHLWGVYWNKTDAELLDSPPKQSLRSLPVIYLQCLPMSEKSGINDNSKGLDTYLCPVYMSSTSVKQAIFNLEIHKDNIPSSRWALRGMKATIHPF</sequence>
<evidence type="ECO:0000259" key="6">
    <source>
        <dbReference type="Pfam" id="PF18199"/>
    </source>
</evidence>
<dbReference type="Pfam" id="PF18198">
    <property type="entry name" value="AAA_lid_11"/>
    <property type="match status" value="1"/>
</dbReference>
<feature type="domain" description="Dynein heavy chain region D6 P-loop" evidence="3">
    <location>
        <begin position="1150"/>
        <end position="1244"/>
    </location>
</feature>
<dbReference type="GO" id="GO:0008569">
    <property type="term" value="F:minus-end-directed microtubule motor activity"/>
    <property type="evidence" value="ECO:0007669"/>
    <property type="project" value="InterPro"/>
</dbReference>
<dbReference type="Gene3D" id="1.20.920.20">
    <property type="match status" value="1"/>
</dbReference>
<protein>
    <submittedName>
        <fullName evidence="7">Uncharacterized protein</fullName>
    </submittedName>
</protein>
<feature type="compositionally biased region" description="Polar residues" evidence="2">
    <location>
        <begin position="313"/>
        <end position="322"/>
    </location>
</feature>
<dbReference type="Pfam" id="PF18199">
    <property type="entry name" value="Dynein_C"/>
    <property type="match status" value="1"/>
</dbReference>
<dbReference type="InterPro" id="IPR035706">
    <property type="entry name" value="AAA_9"/>
</dbReference>
<feature type="coiled-coil region" evidence="1">
    <location>
        <begin position="141"/>
        <end position="168"/>
    </location>
</feature>
<feature type="coiled-coil region" evidence="1">
    <location>
        <begin position="211"/>
        <end position="261"/>
    </location>
</feature>
<feature type="region of interest" description="Disordered" evidence="2">
    <location>
        <begin position="1460"/>
        <end position="1488"/>
    </location>
</feature>
<dbReference type="PANTHER" id="PTHR46961">
    <property type="entry name" value="DYNEIN HEAVY CHAIN 1, AXONEMAL-LIKE PROTEIN"/>
    <property type="match status" value="1"/>
</dbReference>
<feature type="domain" description="Dynein heavy chain AAA lid" evidence="5">
    <location>
        <begin position="1276"/>
        <end position="1427"/>
    </location>
</feature>
<dbReference type="InterPro" id="IPR042219">
    <property type="entry name" value="AAA_lid_11_sf"/>
</dbReference>
<feature type="compositionally biased region" description="Low complexity" evidence="2">
    <location>
        <begin position="1471"/>
        <end position="1487"/>
    </location>
</feature>
<dbReference type="InterPro" id="IPR041228">
    <property type="entry name" value="Dynein_C"/>
</dbReference>
<dbReference type="PANTHER" id="PTHR46961:SF15">
    <property type="entry name" value="AAA+ ATPASE DOMAIN-CONTAINING PROTEIN"/>
    <property type="match status" value="1"/>
</dbReference>
<dbReference type="Proteomes" id="UP000694569">
    <property type="component" value="Unplaced"/>
</dbReference>
<evidence type="ECO:0000259" key="4">
    <source>
        <dbReference type="Pfam" id="PF12781"/>
    </source>
</evidence>
<dbReference type="Gene3D" id="1.10.8.720">
    <property type="entry name" value="Region D6 of dynein motor"/>
    <property type="match status" value="1"/>
</dbReference>
<feature type="coiled-coil region" evidence="1">
    <location>
        <begin position="535"/>
        <end position="576"/>
    </location>
</feature>
<dbReference type="InterPro" id="IPR027417">
    <property type="entry name" value="P-loop_NTPase"/>
</dbReference>
<dbReference type="Gene3D" id="3.10.490.20">
    <property type="match status" value="1"/>
</dbReference>
<dbReference type="Pfam" id="PF12781">
    <property type="entry name" value="AAA_9"/>
    <property type="match status" value="1"/>
</dbReference>
<evidence type="ECO:0000313" key="8">
    <source>
        <dbReference type="Proteomes" id="UP000694569"/>
    </source>
</evidence>
<dbReference type="InterPro" id="IPR004273">
    <property type="entry name" value="Dynein_heavy_D6_P-loop"/>
</dbReference>
<dbReference type="Gene3D" id="1.10.8.1220">
    <property type="match status" value="1"/>
</dbReference>
<feature type="domain" description="Dynein heavy chain C-terminal" evidence="6">
    <location>
        <begin position="1502"/>
        <end position="1789"/>
    </location>
</feature>
<reference evidence="7" key="2">
    <citation type="submission" date="2025-09" db="UniProtKB">
        <authorList>
            <consortium name="Ensembl"/>
        </authorList>
    </citation>
    <scope>IDENTIFICATION</scope>
</reference>
<evidence type="ECO:0000259" key="5">
    <source>
        <dbReference type="Pfam" id="PF18198"/>
    </source>
</evidence>
<reference evidence="7" key="1">
    <citation type="submission" date="2025-08" db="UniProtKB">
        <authorList>
            <consortium name="Ensembl"/>
        </authorList>
    </citation>
    <scope>IDENTIFICATION</scope>
</reference>
<dbReference type="Gene3D" id="3.40.50.300">
    <property type="entry name" value="P-loop containing nucleotide triphosphate hydrolases"/>
    <property type="match status" value="2"/>
</dbReference>
<dbReference type="Pfam" id="PF03028">
    <property type="entry name" value="Dynein_heavy"/>
    <property type="match status" value="1"/>
</dbReference>
<dbReference type="Ensembl" id="ENSLLET00000027454.1">
    <property type="protein sequence ID" value="ENSLLEP00000026440.1"/>
    <property type="gene ID" value="ENSLLEG00000014621.1"/>
</dbReference>
<dbReference type="InterPro" id="IPR043160">
    <property type="entry name" value="Dynein_C_barrel"/>
</dbReference>
<name>A0A8C5PRN0_9ANUR</name>
<evidence type="ECO:0000259" key="3">
    <source>
        <dbReference type="Pfam" id="PF03028"/>
    </source>
</evidence>
<dbReference type="GeneTree" id="ENSGT00940000169423"/>
<dbReference type="GO" id="GO:0051959">
    <property type="term" value="F:dynein light intermediate chain binding"/>
    <property type="evidence" value="ECO:0007669"/>
    <property type="project" value="InterPro"/>
</dbReference>
<dbReference type="GO" id="GO:0007018">
    <property type="term" value="P:microtubule-based movement"/>
    <property type="evidence" value="ECO:0007669"/>
    <property type="project" value="InterPro"/>
</dbReference>
<proteinExistence type="predicted"/>
<dbReference type="GO" id="GO:0045505">
    <property type="term" value="F:dynein intermediate chain binding"/>
    <property type="evidence" value="ECO:0007669"/>
    <property type="project" value="InterPro"/>
</dbReference>
<accession>A0A8C5PRN0</accession>
<dbReference type="Gene3D" id="1.20.1270.280">
    <property type="match status" value="1"/>
</dbReference>
<evidence type="ECO:0000256" key="2">
    <source>
        <dbReference type="SAM" id="MobiDB-lite"/>
    </source>
</evidence>
<dbReference type="GO" id="GO:0030286">
    <property type="term" value="C:dynein complex"/>
    <property type="evidence" value="ECO:0007669"/>
    <property type="project" value="InterPro"/>
</dbReference>
<evidence type="ECO:0000313" key="7">
    <source>
        <dbReference type="Ensembl" id="ENSLLEP00000026440.1"/>
    </source>
</evidence>